<comment type="caution">
    <text evidence="2">The sequence shown here is derived from an EMBL/GenBank/DDBJ whole genome shotgun (WGS) entry which is preliminary data.</text>
</comment>
<keyword evidence="3" id="KW-1185">Reference proteome</keyword>
<feature type="region of interest" description="Disordered" evidence="1">
    <location>
        <begin position="71"/>
        <end position="100"/>
    </location>
</feature>
<sequence length="114" mass="11773">MRACSVEKPKRHPRGSVRAPAATPPRRRPPPDPAAATTAVIRHRPPAANLRGSPFGSPGALRAIDELPSAGAAAANASAPPPFGPSPPLRDSIPSIPRAPAAMRVPHSLSRLLL</sequence>
<evidence type="ECO:0000256" key="1">
    <source>
        <dbReference type="SAM" id="MobiDB-lite"/>
    </source>
</evidence>
<feature type="compositionally biased region" description="Pro residues" evidence="1">
    <location>
        <begin position="79"/>
        <end position="88"/>
    </location>
</feature>
<dbReference type="Proteomes" id="UP001634007">
    <property type="component" value="Unassembled WGS sequence"/>
</dbReference>
<organism evidence="2 3">
    <name type="scientific">Eucalyptus globulus</name>
    <name type="common">Tasmanian blue gum</name>
    <dbReference type="NCBI Taxonomy" id="34317"/>
    <lineage>
        <taxon>Eukaryota</taxon>
        <taxon>Viridiplantae</taxon>
        <taxon>Streptophyta</taxon>
        <taxon>Embryophyta</taxon>
        <taxon>Tracheophyta</taxon>
        <taxon>Spermatophyta</taxon>
        <taxon>Magnoliopsida</taxon>
        <taxon>eudicotyledons</taxon>
        <taxon>Gunneridae</taxon>
        <taxon>Pentapetalae</taxon>
        <taxon>rosids</taxon>
        <taxon>malvids</taxon>
        <taxon>Myrtales</taxon>
        <taxon>Myrtaceae</taxon>
        <taxon>Myrtoideae</taxon>
        <taxon>Eucalypteae</taxon>
        <taxon>Eucalyptus</taxon>
    </lineage>
</organism>
<evidence type="ECO:0000313" key="2">
    <source>
        <dbReference type="EMBL" id="KAL3748896.1"/>
    </source>
</evidence>
<name>A0ABD3LG87_EUCGL</name>
<evidence type="ECO:0000313" key="3">
    <source>
        <dbReference type="Proteomes" id="UP001634007"/>
    </source>
</evidence>
<dbReference type="EMBL" id="JBJKBG010000002">
    <property type="protein sequence ID" value="KAL3748896.1"/>
    <property type="molecule type" value="Genomic_DNA"/>
</dbReference>
<feature type="region of interest" description="Disordered" evidence="1">
    <location>
        <begin position="1"/>
        <end position="36"/>
    </location>
</feature>
<accession>A0ABD3LG87</accession>
<protein>
    <submittedName>
        <fullName evidence="2">Uncharacterized protein</fullName>
    </submittedName>
</protein>
<proteinExistence type="predicted"/>
<dbReference type="AlphaFoldDB" id="A0ABD3LG87"/>
<reference evidence="2 3" key="1">
    <citation type="submission" date="2024-11" db="EMBL/GenBank/DDBJ databases">
        <title>Chromosome-level genome assembly of Eucalyptus globulus Labill. provides insights into its genome evolution.</title>
        <authorList>
            <person name="Li X."/>
        </authorList>
    </citation>
    <scope>NUCLEOTIDE SEQUENCE [LARGE SCALE GENOMIC DNA]</scope>
    <source>
        <strain evidence="2">CL2024</strain>
        <tissue evidence="2">Fresh tender leaves</tissue>
    </source>
</reference>
<gene>
    <name evidence="2" type="ORF">ACJRO7_010047</name>
</gene>